<comment type="caution">
    <text evidence="2">The sequence shown here is derived from an EMBL/GenBank/DDBJ whole genome shotgun (WGS) entry which is preliminary data.</text>
</comment>
<gene>
    <name evidence="2" type="ORF">HNR11_000307</name>
</gene>
<organism evidence="2 3">
    <name type="scientific">Nesterenkonia sandarakina</name>
    <dbReference type="NCBI Taxonomy" id="272918"/>
    <lineage>
        <taxon>Bacteria</taxon>
        <taxon>Bacillati</taxon>
        <taxon>Actinomycetota</taxon>
        <taxon>Actinomycetes</taxon>
        <taxon>Micrococcales</taxon>
        <taxon>Micrococcaceae</taxon>
        <taxon>Nesterenkonia</taxon>
    </lineage>
</organism>
<evidence type="ECO:0000313" key="2">
    <source>
        <dbReference type="EMBL" id="NYJ15773.1"/>
    </source>
</evidence>
<protein>
    <submittedName>
        <fullName evidence="2">Uncharacterized protein</fullName>
    </submittedName>
</protein>
<evidence type="ECO:0000256" key="1">
    <source>
        <dbReference type="SAM" id="Phobius"/>
    </source>
</evidence>
<dbReference type="Proteomes" id="UP000560069">
    <property type="component" value="Unassembled WGS sequence"/>
</dbReference>
<keyword evidence="3" id="KW-1185">Reference proteome</keyword>
<evidence type="ECO:0000313" key="3">
    <source>
        <dbReference type="Proteomes" id="UP000560069"/>
    </source>
</evidence>
<feature type="transmembrane region" description="Helical" evidence="1">
    <location>
        <begin position="35"/>
        <end position="52"/>
    </location>
</feature>
<keyword evidence="1" id="KW-0812">Transmembrane</keyword>
<dbReference type="RefSeq" id="WP_179440809.1">
    <property type="nucleotide sequence ID" value="NZ_BAAALK010000001.1"/>
</dbReference>
<proteinExistence type="predicted"/>
<accession>A0A7Z0J2I6</accession>
<keyword evidence="1" id="KW-1133">Transmembrane helix</keyword>
<feature type="transmembrane region" description="Helical" evidence="1">
    <location>
        <begin position="64"/>
        <end position="81"/>
    </location>
</feature>
<dbReference type="AlphaFoldDB" id="A0A7Z0J2I6"/>
<reference evidence="2 3" key="1">
    <citation type="submission" date="2020-07" db="EMBL/GenBank/DDBJ databases">
        <title>Sequencing the genomes of 1000 actinobacteria strains.</title>
        <authorList>
            <person name="Klenk H.-P."/>
        </authorList>
    </citation>
    <scope>NUCLEOTIDE SEQUENCE [LARGE SCALE GENOMIC DNA]</scope>
    <source>
        <strain evidence="2 3">DSM 15664</strain>
    </source>
</reference>
<dbReference type="EMBL" id="JACCFQ010000001">
    <property type="protein sequence ID" value="NYJ15773.1"/>
    <property type="molecule type" value="Genomic_DNA"/>
</dbReference>
<sequence>MAQRRTSGEDQRVEQFTADPAVLEWATGGRFWTRWQSAVAVMGIPLIAWMYLAPTELQLTPGWYLVSWVAIFLIASVAGRVRRRF</sequence>
<keyword evidence="1" id="KW-0472">Membrane</keyword>
<name>A0A7Z0J2I6_9MICC</name>